<dbReference type="GO" id="GO:0045505">
    <property type="term" value="F:dynein intermediate chain binding"/>
    <property type="evidence" value="ECO:0007669"/>
    <property type="project" value="InterPro"/>
</dbReference>
<organism evidence="2 3">
    <name type="scientific">Homarus americanus</name>
    <name type="common">American lobster</name>
    <dbReference type="NCBI Taxonomy" id="6706"/>
    <lineage>
        <taxon>Eukaryota</taxon>
        <taxon>Metazoa</taxon>
        <taxon>Ecdysozoa</taxon>
        <taxon>Arthropoda</taxon>
        <taxon>Crustacea</taxon>
        <taxon>Multicrustacea</taxon>
        <taxon>Malacostraca</taxon>
        <taxon>Eumalacostraca</taxon>
        <taxon>Eucarida</taxon>
        <taxon>Decapoda</taxon>
        <taxon>Pleocyemata</taxon>
        <taxon>Astacidea</taxon>
        <taxon>Nephropoidea</taxon>
        <taxon>Nephropidae</taxon>
        <taxon>Homarus</taxon>
    </lineage>
</organism>
<dbReference type="GO" id="GO:0051959">
    <property type="term" value="F:dynein light intermediate chain binding"/>
    <property type="evidence" value="ECO:0007669"/>
    <property type="project" value="InterPro"/>
</dbReference>
<comment type="caution">
    <text evidence="2">The sequence shown here is derived from an EMBL/GenBank/DDBJ whole genome shotgun (WGS) entry which is preliminary data.</text>
</comment>
<accession>A0A8J5JI96</accession>
<dbReference type="Pfam" id="PF08385">
    <property type="entry name" value="DHC_N1"/>
    <property type="match status" value="1"/>
</dbReference>
<keyword evidence="3" id="KW-1185">Reference proteome</keyword>
<name>A0A8J5JI96_HOMAM</name>
<evidence type="ECO:0000259" key="1">
    <source>
        <dbReference type="Pfam" id="PF08385"/>
    </source>
</evidence>
<dbReference type="PANTHER" id="PTHR46532">
    <property type="entry name" value="MALE FERTILITY FACTOR KL5"/>
    <property type="match status" value="1"/>
</dbReference>
<evidence type="ECO:0000313" key="3">
    <source>
        <dbReference type="Proteomes" id="UP000747542"/>
    </source>
</evidence>
<dbReference type="Proteomes" id="UP000747542">
    <property type="component" value="Unassembled WGS sequence"/>
</dbReference>
<dbReference type="InterPro" id="IPR013594">
    <property type="entry name" value="Dynein_heavy_tail"/>
</dbReference>
<feature type="non-terminal residue" evidence="2">
    <location>
        <position position="1"/>
    </location>
</feature>
<dbReference type="PANTHER" id="PTHR46532:SF11">
    <property type="entry name" value="DYNEIN AXONEMAL HEAVY CHAIN 12"/>
    <property type="match status" value="1"/>
</dbReference>
<sequence>MLATPAEPSVLGHYRDLAGLPRLVNLVGAQLVYHVGAATETPLLFLPSEVLALPDDKEELRRLSLDVHLFTFEQGDASSPLELGLLHEIRQLSRKGEMLKELLNLMESSKVKKVLNFLEAQSSPFIILFQQAVDNLRMVQKRLKETGGQLVHLEAPLDQLYNDSVQALTEHMYDVLALLRIIWMHSDHYHKQEVMTELCVRVSWEVTRACQVHLPLDTLFSPTSKTPSFKTPEGKDSLGLVEVAIKCCREWKNCYKELATHFGEQDRPHVWLPDTDAIFLPVELFELMVLGVLQGLMVLGMFQELMVLGVLQELMVLGVLQGTHGVGHGDGGMMSVKSLGGAEGGAESELLEEELAQVDRVLEAALKAVGRKSHVVFNLTSKDWLKHFDRFRESMEEVERRYQCVMVAAVQTVETVAQGLRVLNVFKPLAARKSLFSVFYVMIDHILNLFDRDFEEVEKEYVFRSMKVGGDGFYYSKMAKWAADTRKKLEQEVNLLKNQSWLPYYPRLDSIYRRWGRTVTLLKGVVSNMYAAWNASLEPNPYKRLMEPIFRWRPGPVQTLQDNFDMQLYKNLEEAAAWKAMAFEIPESINPIFMENSVYMELKKQ</sequence>
<protein>
    <submittedName>
        <fullName evidence="2">Dynein heavy chain 2 axonemal-like 2</fullName>
    </submittedName>
</protein>
<feature type="domain" description="Dynein heavy chain tail" evidence="1">
    <location>
        <begin position="92"/>
        <end position="602"/>
    </location>
</feature>
<reference evidence="2" key="1">
    <citation type="journal article" date="2021" name="Sci. Adv.">
        <title>The American lobster genome reveals insights on longevity, neural, and immune adaptations.</title>
        <authorList>
            <person name="Polinski J.M."/>
            <person name="Zimin A.V."/>
            <person name="Clark K.F."/>
            <person name="Kohn A.B."/>
            <person name="Sadowski N."/>
            <person name="Timp W."/>
            <person name="Ptitsyn A."/>
            <person name="Khanna P."/>
            <person name="Romanova D.Y."/>
            <person name="Williams P."/>
            <person name="Greenwood S.J."/>
            <person name="Moroz L.L."/>
            <person name="Walt D.R."/>
            <person name="Bodnar A.G."/>
        </authorList>
    </citation>
    <scope>NUCLEOTIDE SEQUENCE</scope>
    <source>
        <strain evidence="2">GMGI-L3</strain>
    </source>
</reference>
<proteinExistence type="predicted"/>
<dbReference type="EMBL" id="JAHLQT010039966">
    <property type="protein sequence ID" value="KAG7156130.1"/>
    <property type="molecule type" value="Genomic_DNA"/>
</dbReference>
<evidence type="ECO:0000313" key="2">
    <source>
        <dbReference type="EMBL" id="KAG7156130.1"/>
    </source>
</evidence>
<dbReference type="InterPro" id="IPR026983">
    <property type="entry name" value="DHC"/>
</dbReference>
<dbReference type="AlphaFoldDB" id="A0A8J5JI96"/>
<gene>
    <name evidence="2" type="primary">Dnah2-L2</name>
    <name evidence="2" type="ORF">Hamer_G022596</name>
</gene>
<dbReference type="GO" id="GO:0007018">
    <property type="term" value="P:microtubule-based movement"/>
    <property type="evidence" value="ECO:0007669"/>
    <property type="project" value="InterPro"/>
</dbReference>
<dbReference type="GO" id="GO:0005858">
    <property type="term" value="C:axonemal dynein complex"/>
    <property type="evidence" value="ECO:0007669"/>
    <property type="project" value="TreeGrafter"/>
</dbReference>